<feature type="compositionally biased region" description="Basic and acidic residues" evidence="1">
    <location>
        <begin position="379"/>
        <end position="392"/>
    </location>
</feature>
<proteinExistence type="predicted"/>
<gene>
    <name evidence="2" type="ORF">PUN28_017270</name>
</gene>
<evidence type="ECO:0000313" key="2">
    <source>
        <dbReference type="EMBL" id="KAL0104419.1"/>
    </source>
</evidence>
<dbReference type="EMBL" id="JADYXP020000020">
    <property type="protein sequence ID" value="KAL0104419.1"/>
    <property type="molecule type" value="Genomic_DNA"/>
</dbReference>
<comment type="caution">
    <text evidence="2">The sequence shown here is derived from an EMBL/GenBank/DDBJ whole genome shotgun (WGS) entry which is preliminary data.</text>
</comment>
<dbReference type="AlphaFoldDB" id="A0AAW2EPS1"/>
<name>A0AAW2EPS1_9HYME</name>
<accession>A0AAW2EPS1</accession>
<evidence type="ECO:0000256" key="1">
    <source>
        <dbReference type="SAM" id="MobiDB-lite"/>
    </source>
</evidence>
<sequence>MIILLCTFRVFRESFTVAIVQAPMLRREMRDECGAQKTHPNMYKQITYLRYHEDFQRSNFANEFEIRDRLHQLRVTIADISFALDEIFHRLVSRKNFELETTLKLQFSWRSENLHCIARMHFSFISFLNCGFSGMNIQELEVHFEAKPSECPANDMPSVEMANSRERNEINFHSNLFRILNNSQYLILALYGPRIKSAMHVRRPCTHTCGRCTCSRTHRSADAFWRGCFRRAGHHGLVGLKACGKWALHRRNGLSLGWRHRSLLMDSASFALRDANQWCRQLLQPAVTMLSITRNLVKVQLMVQFKLRSRVTLAVHENDTVETGEKKRERPAGWRTRVRKVDGMPSRVLKDLTSISRAVATLQTVLRNPPTLSNVKNVSRSEKPREREVHRC</sequence>
<organism evidence="2 3">
    <name type="scientific">Cardiocondyla obscurior</name>
    <dbReference type="NCBI Taxonomy" id="286306"/>
    <lineage>
        <taxon>Eukaryota</taxon>
        <taxon>Metazoa</taxon>
        <taxon>Ecdysozoa</taxon>
        <taxon>Arthropoda</taxon>
        <taxon>Hexapoda</taxon>
        <taxon>Insecta</taxon>
        <taxon>Pterygota</taxon>
        <taxon>Neoptera</taxon>
        <taxon>Endopterygota</taxon>
        <taxon>Hymenoptera</taxon>
        <taxon>Apocrita</taxon>
        <taxon>Aculeata</taxon>
        <taxon>Formicoidea</taxon>
        <taxon>Formicidae</taxon>
        <taxon>Myrmicinae</taxon>
        <taxon>Cardiocondyla</taxon>
    </lineage>
</organism>
<protein>
    <submittedName>
        <fullName evidence="2">Uncharacterized protein</fullName>
    </submittedName>
</protein>
<keyword evidence="3" id="KW-1185">Reference proteome</keyword>
<feature type="region of interest" description="Disordered" evidence="1">
    <location>
        <begin position="371"/>
        <end position="392"/>
    </location>
</feature>
<dbReference type="Proteomes" id="UP001430953">
    <property type="component" value="Unassembled WGS sequence"/>
</dbReference>
<evidence type="ECO:0000313" key="3">
    <source>
        <dbReference type="Proteomes" id="UP001430953"/>
    </source>
</evidence>
<reference evidence="2 3" key="1">
    <citation type="submission" date="2023-03" db="EMBL/GenBank/DDBJ databases">
        <title>High recombination rates correlate with genetic variation in Cardiocondyla obscurior ants.</title>
        <authorList>
            <person name="Errbii M."/>
        </authorList>
    </citation>
    <scope>NUCLEOTIDE SEQUENCE [LARGE SCALE GENOMIC DNA]</scope>
    <source>
        <strain evidence="2">Alpha-2009</strain>
        <tissue evidence="2">Whole body</tissue>
    </source>
</reference>